<dbReference type="InterPro" id="IPR005135">
    <property type="entry name" value="Endo/exonuclease/phosphatase"/>
</dbReference>
<protein>
    <submittedName>
        <fullName evidence="2">Putative rna-directed dna polymerase from mobile element jockey-like protein</fullName>
    </submittedName>
</protein>
<dbReference type="GO" id="GO:0003964">
    <property type="term" value="F:RNA-directed DNA polymerase activity"/>
    <property type="evidence" value="ECO:0007669"/>
    <property type="project" value="UniProtKB-KW"/>
</dbReference>
<evidence type="ECO:0000259" key="1">
    <source>
        <dbReference type="PROSITE" id="PS50878"/>
    </source>
</evidence>
<name>A0A147BKR4_IXORI</name>
<proteinExistence type="predicted"/>
<feature type="domain" description="Reverse transcriptase" evidence="1">
    <location>
        <begin position="458"/>
        <end position="724"/>
    </location>
</feature>
<dbReference type="PANTHER" id="PTHR33395:SF22">
    <property type="entry name" value="REVERSE TRANSCRIPTASE DOMAIN-CONTAINING PROTEIN"/>
    <property type="match status" value="1"/>
</dbReference>
<dbReference type="InterPro" id="IPR043502">
    <property type="entry name" value="DNA/RNA_pol_sf"/>
</dbReference>
<dbReference type="Gene3D" id="3.60.10.10">
    <property type="entry name" value="Endonuclease/exonuclease/phosphatase"/>
    <property type="match status" value="1"/>
</dbReference>
<dbReference type="Pfam" id="PF00078">
    <property type="entry name" value="RVT_1"/>
    <property type="match status" value="1"/>
</dbReference>
<dbReference type="GO" id="GO:0031012">
    <property type="term" value="C:extracellular matrix"/>
    <property type="evidence" value="ECO:0007669"/>
    <property type="project" value="TreeGrafter"/>
</dbReference>
<dbReference type="AlphaFoldDB" id="A0A147BKR4"/>
<reference evidence="2" key="1">
    <citation type="journal article" date="2018" name="PLoS Negl. Trop. Dis.">
        <title>Sialome diversity of ticks revealed by RNAseq of single tick salivary glands.</title>
        <authorList>
            <person name="Perner J."/>
            <person name="Kropackova S."/>
            <person name="Kopacek P."/>
            <person name="Ribeiro J.M."/>
        </authorList>
    </citation>
    <scope>NUCLEOTIDE SEQUENCE</scope>
    <source>
        <strain evidence="2">Siblings of single egg batch collected in Ceske Budejovice</strain>
        <tissue evidence="2">Salivary glands</tissue>
    </source>
</reference>
<dbReference type="InterPro" id="IPR000477">
    <property type="entry name" value="RT_dom"/>
</dbReference>
<dbReference type="CDD" id="cd01650">
    <property type="entry name" value="RT_nLTR_like"/>
    <property type="match status" value="1"/>
</dbReference>
<sequence>PKSVALSSLVDSCSASLIALTETWLNDTVHDNNIFVSGSVYNFFRCDRQNRRGGGVLIALRKEFLGVLIHIKSFLECVFVSLKCGPAKIIVGVFYRPPDMGEAFSCEFHRILSEVCIRFPKCVLIIFGDFNFPVINWSTLSVAATETEAHAFLQSCLDFSLSQLITLPTRRSDTSANVLDLILTNDPDICSDIVHLDGLSDHDVITGSIVCSPNKSTTDKRIRCYNRANFDGLNSDLSLFSEQFLHQFMSRSVEENWALFKNTFTNLIDKFIPIISIKCKNSAPWFSQQLRRLNNKKKRLFRLADKNKLSVSWLRYKKCDSDYQSLLKITRRHFFHHDLSSLLLNNPQRFWRVVNPRSHPEVSLIDNNGVSVPQSECAHLLNESFSSVFTREDTTSSPTLNRLNDMYMSEIVIEEAGILSLLNKLKLSSASDHTGINNKILKNTAPGISGILTAIFSQSFSTGLIPQDWRIGKVIPIFKSGDRSSPLNYRPISLTSTICKLLEHIIHSQVMRYLEDHNIIFKYQHGFRRGYSCDTQLSGFVHDLHTSLDAGSQVDAIFLDFSKAFDRVPHHRLLLKLAQLNIHSNVLSWIKEFLSNRLQFTSLNNSNSSFVQVTSGVPQGSVLGPLLFLIYINDLPTCVSSHVRLFADDCVIYRNISSNTDRQALQSDLDQLATWCSSWLMTLNHNKTKHMSFTKSSSQTPTSYLLNNNTVELTSTYKYLGVHFQSDLSWHYHIDVTLASANRSLGFIKHNLKQAPAHLRKLAYITLIRPKIEYASAIWDPDQAYIISNIESLQNRAARFIFSDYSPFSSVTALKNQAELHDLSRRRKHARLSLFHKLYHHAPLHDDFF</sequence>
<dbReference type="EMBL" id="GEGO01004021">
    <property type="protein sequence ID" value="JAR91383.1"/>
    <property type="molecule type" value="Transcribed_RNA"/>
</dbReference>
<dbReference type="SUPFAM" id="SSF56672">
    <property type="entry name" value="DNA/RNA polymerases"/>
    <property type="match status" value="1"/>
</dbReference>
<dbReference type="PROSITE" id="PS50878">
    <property type="entry name" value="RT_POL"/>
    <property type="match status" value="1"/>
</dbReference>
<feature type="non-terminal residue" evidence="2">
    <location>
        <position position="1"/>
    </location>
</feature>
<keyword evidence="2" id="KW-0695">RNA-directed DNA polymerase</keyword>
<organism evidence="2">
    <name type="scientific">Ixodes ricinus</name>
    <name type="common">Common tick</name>
    <name type="synonym">Acarus ricinus</name>
    <dbReference type="NCBI Taxonomy" id="34613"/>
    <lineage>
        <taxon>Eukaryota</taxon>
        <taxon>Metazoa</taxon>
        <taxon>Ecdysozoa</taxon>
        <taxon>Arthropoda</taxon>
        <taxon>Chelicerata</taxon>
        <taxon>Arachnida</taxon>
        <taxon>Acari</taxon>
        <taxon>Parasitiformes</taxon>
        <taxon>Ixodida</taxon>
        <taxon>Ixodoidea</taxon>
        <taxon>Ixodidae</taxon>
        <taxon>Ixodinae</taxon>
        <taxon>Ixodes</taxon>
    </lineage>
</organism>
<accession>A0A147BKR4</accession>
<dbReference type="GO" id="GO:0061343">
    <property type="term" value="P:cell adhesion involved in heart morphogenesis"/>
    <property type="evidence" value="ECO:0007669"/>
    <property type="project" value="TreeGrafter"/>
</dbReference>
<keyword evidence="2" id="KW-0808">Transferase</keyword>
<dbReference type="InterPro" id="IPR036691">
    <property type="entry name" value="Endo/exonu/phosph_ase_sf"/>
</dbReference>
<dbReference type="Pfam" id="PF14529">
    <property type="entry name" value="Exo_endo_phos_2"/>
    <property type="match status" value="1"/>
</dbReference>
<dbReference type="SUPFAM" id="SSF56219">
    <property type="entry name" value="DNase I-like"/>
    <property type="match status" value="1"/>
</dbReference>
<dbReference type="GO" id="GO:0007508">
    <property type="term" value="P:larval heart development"/>
    <property type="evidence" value="ECO:0007669"/>
    <property type="project" value="TreeGrafter"/>
</dbReference>
<keyword evidence="2" id="KW-0548">Nucleotidyltransferase</keyword>
<evidence type="ECO:0000313" key="2">
    <source>
        <dbReference type="EMBL" id="JAR91383.1"/>
    </source>
</evidence>
<dbReference type="PANTHER" id="PTHR33395">
    <property type="entry name" value="TRANSCRIPTASE, PUTATIVE-RELATED-RELATED"/>
    <property type="match status" value="1"/>
</dbReference>